<evidence type="ECO:0000256" key="1">
    <source>
        <dbReference type="ARBA" id="ARBA00004141"/>
    </source>
</evidence>
<keyword evidence="2 6" id="KW-0812">Transmembrane</keyword>
<dbReference type="CDD" id="cd09317">
    <property type="entry name" value="TDT_Mae1_like"/>
    <property type="match status" value="1"/>
</dbReference>
<dbReference type="RefSeq" id="XP_058333373.1">
    <property type="nucleotide sequence ID" value="XM_058470232.1"/>
</dbReference>
<dbReference type="Gene3D" id="1.50.10.150">
    <property type="entry name" value="Voltage-dependent anion channel"/>
    <property type="match status" value="1"/>
</dbReference>
<evidence type="ECO:0000256" key="3">
    <source>
        <dbReference type="ARBA" id="ARBA00022989"/>
    </source>
</evidence>
<feature type="transmembrane region" description="Helical" evidence="6">
    <location>
        <begin position="125"/>
        <end position="145"/>
    </location>
</feature>
<sequence length="391" mass="43662">MFIHSAQLIALLTTALQAWFTLPMSTGGLTLLLSPEMQPHTFRGLQTIGKVVYIIDLVIFTSLVAAISYRFIRWPKTLPRSLSQPRESMFVCTMFLSLASIIAAIARYGIPSCGPWLVVTYRVLFWIYFAVTFCVAVVFYLWLFISAELQVENMTPAWDLPIFPFMLSGTIAATGASLQPRAHAIAMIVGGTTAQGLGFFISILMFAMYMRRMIEYGLPSTSSRPAMFIAVGPPAFTSLAIIGMANAYPTAYEYFGPGQTTLQVVKVIATVTSIFMWSLSFWFFCIAALTCLLAAREMRFSLNWWAFVFPNVGFTIATITIGRELQSQGILWVGSIATILMVILYLFIAVMHIRAVLTRQILFKGQDEDVPEEEARPKKTEKVKIDAEDQC</sequence>
<feature type="transmembrane region" description="Helical" evidence="6">
    <location>
        <begin position="268"/>
        <end position="295"/>
    </location>
</feature>
<dbReference type="InterPro" id="IPR038665">
    <property type="entry name" value="Voltage-dep_anion_channel_sf"/>
</dbReference>
<comment type="caution">
    <text evidence="8">The sequence shown here is derived from an EMBL/GenBank/DDBJ whole genome shotgun (WGS) entry which is preliminary data.</text>
</comment>
<keyword evidence="7" id="KW-0732">Signal</keyword>
<dbReference type="GeneID" id="83197535"/>
<feature type="transmembrane region" description="Helical" evidence="6">
    <location>
        <begin position="329"/>
        <end position="350"/>
    </location>
</feature>
<feature type="transmembrane region" description="Helical" evidence="6">
    <location>
        <begin position="90"/>
        <end position="110"/>
    </location>
</feature>
<name>A0A9W9PIN2_9EURO</name>
<keyword evidence="3 6" id="KW-1133">Transmembrane helix</keyword>
<feature type="region of interest" description="Disordered" evidence="5">
    <location>
        <begin position="367"/>
        <end position="391"/>
    </location>
</feature>
<comment type="subcellular location">
    <subcellularLocation>
        <location evidence="1">Membrane</location>
        <topology evidence="1">Multi-pass membrane protein</topology>
    </subcellularLocation>
</comment>
<evidence type="ECO:0000256" key="5">
    <source>
        <dbReference type="SAM" id="MobiDB-lite"/>
    </source>
</evidence>
<evidence type="ECO:0000313" key="8">
    <source>
        <dbReference type="EMBL" id="KAJ5245952.1"/>
    </source>
</evidence>
<evidence type="ECO:0000256" key="6">
    <source>
        <dbReference type="SAM" id="Phobius"/>
    </source>
</evidence>
<evidence type="ECO:0008006" key="10">
    <source>
        <dbReference type="Google" id="ProtNLM"/>
    </source>
</evidence>
<evidence type="ECO:0000256" key="7">
    <source>
        <dbReference type="SAM" id="SignalP"/>
    </source>
</evidence>
<feature type="transmembrane region" description="Helical" evidence="6">
    <location>
        <begin position="228"/>
        <end position="248"/>
    </location>
</feature>
<evidence type="ECO:0000256" key="4">
    <source>
        <dbReference type="ARBA" id="ARBA00023136"/>
    </source>
</evidence>
<keyword evidence="4 6" id="KW-0472">Membrane</keyword>
<dbReference type="EMBL" id="JAPQKS010000002">
    <property type="protein sequence ID" value="KAJ5245952.1"/>
    <property type="molecule type" value="Genomic_DNA"/>
</dbReference>
<organism evidence="8 9">
    <name type="scientific">Penicillium chermesinum</name>
    <dbReference type="NCBI Taxonomy" id="63820"/>
    <lineage>
        <taxon>Eukaryota</taxon>
        <taxon>Fungi</taxon>
        <taxon>Dikarya</taxon>
        <taxon>Ascomycota</taxon>
        <taxon>Pezizomycotina</taxon>
        <taxon>Eurotiomycetes</taxon>
        <taxon>Eurotiomycetidae</taxon>
        <taxon>Eurotiales</taxon>
        <taxon>Aspergillaceae</taxon>
        <taxon>Penicillium</taxon>
    </lineage>
</organism>
<evidence type="ECO:0000256" key="2">
    <source>
        <dbReference type="ARBA" id="ARBA00022692"/>
    </source>
</evidence>
<feature type="transmembrane region" description="Helical" evidence="6">
    <location>
        <begin position="51"/>
        <end position="69"/>
    </location>
</feature>
<dbReference type="OrthoDB" id="2901184at2759"/>
<dbReference type="Pfam" id="PF03595">
    <property type="entry name" value="SLAC1"/>
    <property type="match status" value="1"/>
</dbReference>
<feature type="transmembrane region" description="Helical" evidence="6">
    <location>
        <begin position="302"/>
        <end position="323"/>
    </location>
</feature>
<dbReference type="GO" id="GO:0016020">
    <property type="term" value="C:membrane"/>
    <property type="evidence" value="ECO:0007669"/>
    <property type="project" value="UniProtKB-SubCell"/>
</dbReference>
<dbReference type="InterPro" id="IPR030185">
    <property type="entry name" value="Mae1"/>
</dbReference>
<accession>A0A9W9PIN2</accession>
<feature type="signal peptide" evidence="7">
    <location>
        <begin position="1"/>
        <end position="18"/>
    </location>
</feature>
<evidence type="ECO:0000313" key="9">
    <source>
        <dbReference type="Proteomes" id="UP001150941"/>
    </source>
</evidence>
<keyword evidence="9" id="KW-1185">Reference proteome</keyword>
<feature type="compositionally biased region" description="Basic and acidic residues" evidence="5">
    <location>
        <begin position="373"/>
        <end position="391"/>
    </location>
</feature>
<dbReference type="GO" id="GO:0015140">
    <property type="term" value="F:malate transmembrane transporter activity"/>
    <property type="evidence" value="ECO:0007669"/>
    <property type="project" value="InterPro"/>
</dbReference>
<feature type="chain" id="PRO_5040785340" description="C4-dicarboxylate transporter/malic acid transport protein" evidence="7">
    <location>
        <begin position="19"/>
        <end position="391"/>
    </location>
</feature>
<dbReference type="PANTHER" id="PTHR31162:SF0">
    <property type="entry name" value="MALIC ACID TRANSPORT PROTEIN"/>
    <property type="match status" value="1"/>
</dbReference>
<gene>
    <name evidence="8" type="ORF">N7468_000935</name>
</gene>
<protein>
    <recommendedName>
        <fullName evidence="10">C4-dicarboxylate transporter/malic acid transport protein</fullName>
    </recommendedName>
</protein>
<reference evidence="8" key="2">
    <citation type="journal article" date="2023" name="IMA Fungus">
        <title>Comparative genomic study of the Penicillium genus elucidates a diverse pangenome and 15 lateral gene transfer events.</title>
        <authorList>
            <person name="Petersen C."/>
            <person name="Sorensen T."/>
            <person name="Nielsen M.R."/>
            <person name="Sondergaard T.E."/>
            <person name="Sorensen J.L."/>
            <person name="Fitzpatrick D.A."/>
            <person name="Frisvad J.C."/>
            <person name="Nielsen K.L."/>
        </authorList>
    </citation>
    <scope>NUCLEOTIDE SEQUENCE</scope>
    <source>
        <strain evidence="8">IBT 19713</strain>
    </source>
</reference>
<dbReference type="PANTHER" id="PTHR31162">
    <property type="entry name" value="MALIC ACID TRANSPORT PROTEIN-RELATED"/>
    <property type="match status" value="1"/>
</dbReference>
<dbReference type="InterPro" id="IPR004695">
    <property type="entry name" value="SLAC1/Mae1/Ssu1/TehA"/>
</dbReference>
<dbReference type="AlphaFoldDB" id="A0A9W9PIN2"/>
<reference evidence="8" key="1">
    <citation type="submission" date="2022-11" db="EMBL/GenBank/DDBJ databases">
        <authorList>
            <person name="Petersen C."/>
        </authorList>
    </citation>
    <scope>NUCLEOTIDE SEQUENCE</scope>
    <source>
        <strain evidence="8">IBT 19713</strain>
    </source>
</reference>
<feature type="transmembrane region" description="Helical" evidence="6">
    <location>
        <begin position="184"/>
        <end position="207"/>
    </location>
</feature>
<dbReference type="Proteomes" id="UP001150941">
    <property type="component" value="Unassembled WGS sequence"/>
</dbReference>
<proteinExistence type="predicted"/>